<evidence type="ECO:0000313" key="1">
    <source>
        <dbReference type="EMBL" id="TDN45855.1"/>
    </source>
</evidence>
<protein>
    <submittedName>
        <fullName evidence="1">Glutaredoxin-like protein DUF836</fullName>
    </submittedName>
</protein>
<evidence type="ECO:0000313" key="2">
    <source>
        <dbReference type="Proteomes" id="UP000295764"/>
    </source>
</evidence>
<dbReference type="InterPro" id="IPR036249">
    <property type="entry name" value="Thioredoxin-like_sf"/>
</dbReference>
<dbReference type="PROSITE" id="PS51257">
    <property type="entry name" value="PROKAR_LIPOPROTEIN"/>
    <property type="match status" value="1"/>
</dbReference>
<reference evidence="1 2" key="1">
    <citation type="submission" date="2019-03" db="EMBL/GenBank/DDBJ databases">
        <title>Genomic analyses of the natural microbiome of Caenorhabditis elegans.</title>
        <authorList>
            <person name="Samuel B."/>
        </authorList>
    </citation>
    <scope>NUCLEOTIDE SEQUENCE [LARGE SCALE GENOMIC DNA]</scope>
    <source>
        <strain evidence="1 2">JUb65</strain>
    </source>
</reference>
<dbReference type="SUPFAM" id="SSF52833">
    <property type="entry name" value="Thioredoxin-like"/>
    <property type="match status" value="1"/>
</dbReference>
<dbReference type="PANTHER" id="PTHR33558">
    <property type="entry name" value="GLUTAREDOXIN-LIKE PROTEIN C5ORF63 HOMOLOG"/>
    <property type="match status" value="1"/>
</dbReference>
<sequence>MPLKPRFAGAFAFNGTAVSCRTGARFDAGYGGVMPAVTLLTKPGCHLCDDARPVVERVVASHPGTTLQELSILDDDALRLEYAEDIPVVLVDGRVHSNWHVDADRLERALEKAEARA</sequence>
<dbReference type="InterPro" id="IPR052565">
    <property type="entry name" value="Glutaredoxin-like_YDR286C"/>
</dbReference>
<dbReference type="InterPro" id="IPR008554">
    <property type="entry name" value="Glutaredoxin-like"/>
</dbReference>
<name>A0A4R6DLS4_9MICO</name>
<comment type="caution">
    <text evidence="1">The sequence shown here is derived from an EMBL/GenBank/DDBJ whole genome shotgun (WGS) entry which is preliminary data.</text>
</comment>
<dbReference type="AlphaFoldDB" id="A0A4R6DLS4"/>
<dbReference type="EMBL" id="SNVW01000002">
    <property type="protein sequence ID" value="TDN45855.1"/>
    <property type="molecule type" value="Genomic_DNA"/>
</dbReference>
<gene>
    <name evidence="1" type="ORF">EDF64_102272</name>
</gene>
<accession>A0A4R6DLS4</accession>
<dbReference type="Proteomes" id="UP000295764">
    <property type="component" value="Unassembled WGS sequence"/>
</dbReference>
<dbReference type="Gene3D" id="3.40.30.10">
    <property type="entry name" value="Glutaredoxin"/>
    <property type="match status" value="1"/>
</dbReference>
<proteinExistence type="predicted"/>
<organism evidence="1 2">
    <name type="scientific">Curtobacterium flaccumfaciens</name>
    <dbReference type="NCBI Taxonomy" id="2035"/>
    <lineage>
        <taxon>Bacteria</taxon>
        <taxon>Bacillati</taxon>
        <taxon>Actinomycetota</taxon>
        <taxon>Actinomycetes</taxon>
        <taxon>Micrococcales</taxon>
        <taxon>Microbacteriaceae</taxon>
        <taxon>Curtobacterium</taxon>
    </lineage>
</organism>
<dbReference type="PANTHER" id="PTHR33558:SF1">
    <property type="entry name" value="GLUTAREDOXIN-LIKE PROTEIN C5ORF63 HOMOLOG"/>
    <property type="match status" value="1"/>
</dbReference>
<dbReference type="STRING" id="2035.RU06_04845"/>
<dbReference type="Pfam" id="PF05768">
    <property type="entry name" value="Glrx-like"/>
    <property type="match status" value="1"/>
</dbReference>